<reference evidence="2" key="1">
    <citation type="submission" date="2021-02" db="EMBL/GenBank/DDBJ databases">
        <authorList>
            <person name="Nowell W R."/>
        </authorList>
    </citation>
    <scope>NUCLEOTIDE SEQUENCE</scope>
</reference>
<comment type="caution">
    <text evidence="2">The sequence shown here is derived from an EMBL/GenBank/DDBJ whole genome shotgun (WGS) entry which is preliminary data.</text>
</comment>
<accession>A0A813W4C8</accession>
<sequence>MVPHRKYCPKLVSKKKGGVLLLGALLPKIISYSWYTVVHFLSCLNFLGHRAHFASTRHWNLIAEKVPFTVL</sequence>
<dbReference type="Proteomes" id="UP000663854">
    <property type="component" value="Unassembled WGS sequence"/>
</dbReference>
<gene>
    <name evidence="2" type="ORF">JXQ802_LOCUS6487</name>
    <name evidence="1" type="ORF">PYM288_LOCUS4525</name>
</gene>
<dbReference type="EMBL" id="CAJNOL010000102">
    <property type="protein sequence ID" value="CAF0846913.1"/>
    <property type="molecule type" value="Genomic_DNA"/>
</dbReference>
<evidence type="ECO:0000313" key="3">
    <source>
        <dbReference type="Proteomes" id="UP000663870"/>
    </source>
</evidence>
<protein>
    <submittedName>
        <fullName evidence="2">Uncharacterized protein</fullName>
    </submittedName>
</protein>
<evidence type="ECO:0000313" key="2">
    <source>
        <dbReference type="EMBL" id="CAF0846913.1"/>
    </source>
</evidence>
<evidence type="ECO:0000313" key="1">
    <source>
        <dbReference type="EMBL" id="CAF0799294.1"/>
    </source>
</evidence>
<dbReference type="EMBL" id="CAJNOH010000041">
    <property type="protein sequence ID" value="CAF0799294.1"/>
    <property type="molecule type" value="Genomic_DNA"/>
</dbReference>
<organism evidence="2 3">
    <name type="scientific">Rotaria sordida</name>
    <dbReference type="NCBI Taxonomy" id="392033"/>
    <lineage>
        <taxon>Eukaryota</taxon>
        <taxon>Metazoa</taxon>
        <taxon>Spiralia</taxon>
        <taxon>Gnathifera</taxon>
        <taxon>Rotifera</taxon>
        <taxon>Eurotatoria</taxon>
        <taxon>Bdelloidea</taxon>
        <taxon>Philodinida</taxon>
        <taxon>Philodinidae</taxon>
        <taxon>Rotaria</taxon>
    </lineage>
</organism>
<dbReference type="Proteomes" id="UP000663870">
    <property type="component" value="Unassembled WGS sequence"/>
</dbReference>
<name>A0A813W4C8_9BILA</name>
<keyword evidence="3" id="KW-1185">Reference proteome</keyword>
<proteinExistence type="predicted"/>
<dbReference type="AlphaFoldDB" id="A0A813W4C8"/>